<keyword evidence="2" id="KW-1185">Reference proteome</keyword>
<protein>
    <submittedName>
        <fullName evidence="1">Uncharacterized protein</fullName>
    </submittedName>
</protein>
<proteinExistence type="predicted"/>
<organism evidence="1 2">
    <name type="scientific">Rhizophagus irregularis</name>
    <dbReference type="NCBI Taxonomy" id="588596"/>
    <lineage>
        <taxon>Eukaryota</taxon>
        <taxon>Fungi</taxon>
        <taxon>Fungi incertae sedis</taxon>
        <taxon>Mucoromycota</taxon>
        <taxon>Glomeromycotina</taxon>
        <taxon>Glomeromycetes</taxon>
        <taxon>Glomerales</taxon>
        <taxon>Glomeraceae</taxon>
        <taxon>Rhizophagus</taxon>
    </lineage>
</organism>
<accession>A0A2I1HRM6</accession>
<dbReference type="EMBL" id="LLXI01005378">
    <property type="protein sequence ID" value="PKY61453.1"/>
    <property type="molecule type" value="Genomic_DNA"/>
</dbReference>
<dbReference type="Proteomes" id="UP000234323">
    <property type="component" value="Unassembled WGS sequence"/>
</dbReference>
<gene>
    <name evidence="1" type="ORF">RhiirA4_486455</name>
</gene>
<comment type="caution">
    <text evidence="1">The sequence shown here is derived from an EMBL/GenBank/DDBJ whole genome shotgun (WGS) entry which is preliminary data.</text>
</comment>
<dbReference type="VEuPathDB" id="FungiDB:FUN_022970"/>
<evidence type="ECO:0000313" key="2">
    <source>
        <dbReference type="Proteomes" id="UP000234323"/>
    </source>
</evidence>
<name>A0A2I1HRM6_9GLOM</name>
<dbReference type="VEuPathDB" id="FungiDB:RhiirA1_473839"/>
<evidence type="ECO:0000313" key="1">
    <source>
        <dbReference type="EMBL" id="PKY61453.1"/>
    </source>
</evidence>
<sequence length="110" mass="12880">MSASILGCWIDVGFDSWMLDRCCFDSLTLDRWMSASILGCWIDVSFDSLTLDIDFDSRVSDIYRLRFFGFGYIDIGFVNFETLKNINSRRDKHEILVTSFSNLWMCKFLL</sequence>
<dbReference type="AlphaFoldDB" id="A0A2I1HRM6"/>
<reference evidence="1 2" key="1">
    <citation type="submission" date="2015-10" db="EMBL/GenBank/DDBJ databases">
        <title>Genome analyses suggest a sexual origin of heterokaryosis in a supposedly ancient asexual fungus.</title>
        <authorList>
            <person name="Ropars J."/>
            <person name="Sedzielewska K."/>
            <person name="Noel J."/>
            <person name="Charron P."/>
            <person name="Farinelli L."/>
            <person name="Marton T."/>
            <person name="Kruger M."/>
            <person name="Pelin A."/>
            <person name="Brachmann A."/>
            <person name="Corradi N."/>
        </authorList>
    </citation>
    <scope>NUCLEOTIDE SEQUENCE [LARGE SCALE GENOMIC DNA]</scope>
    <source>
        <strain evidence="1 2">A4</strain>
    </source>
</reference>